<accession>Q3HTJ6</accession>
<organism evidence="1">
    <name type="scientific">Pandorina morum</name>
    <name type="common">Freshwater green alga</name>
    <name type="synonym">Volvox morum</name>
    <dbReference type="NCBI Taxonomy" id="33099"/>
    <lineage>
        <taxon>Eukaryota</taxon>
        <taxon>Viridiplantae</taxon>
        <taxon>Chlorophyta</taxon>
        <taxon>core chlorophytes</taxon>
        <taxon>Chlorophyceae</taxon>
        <taxon>CS clade</taxon>
        <taxon>Chlamydomonadales</taxon>
        <taxon>Volvocaceae</taxon>
        <taxon>Pandorina</taxon>
    </lineage>
</organism>
<name>Q3HTJ6_PANMO</name>
<protein>
    <submittedName>
        <fullName evidence="1">Pherophorin-P1 protein</fullName>
    </submittedName>
</protein>
<sequence>TQLGLGLNDDGAEVCFSLASAKPDVGCTTLE</sequence>
<dbReference type="AlphaFoldDB" id="Q3HTJ6"/>
<dbReference type="EMBL" id="DQ196117">
    <property type="protein sequence ID" value="ABA41409.1"/>
    <property type="molecule type" value="mRNA"/>
</dbReference>
<evidence type="ECO:0000313" key="1">
    <source>
        <dbReference type="EMBL" id="ABA41409.1"/>
    </source>
</evidence>
<reference evidence="1" key="1">
    <citation type="journal article" date="2006" name="Plant J.">
        <title>The pherophorins: common, versatile building blocks in the evolution of extracellular matrix architecture in Volvocales.</title>
        <authorList>
            <person name="Hallmann A."/>
        </authorList>
    </citation>
    <scope>NUCLEOTIDE SEQUENCE</scope>
    <source>
        <strain evidence="1">SAG 60-1d</strain>
    </source>
</reference>
<proteinExistence type="evidence at transcript level"/>
<feature type="non-terminal residue" evidence="1">
    <location>
        <position position="1"/>
    </location>
</feature>
<feature type="non-terminal residue" evidence="1">
    <location>
        <position position="31"/>
    </location>
</feature>